<dbReference type="GeneID" id="85196105"/>
<accession>A0AA96V0K8</accession>
<sequence>MKYLFSLMKKAESDLEYFEDEREALAGYSKSHFLEVVQDVGFECDLCGKCCTHAFNDHVYLLKEDASRIFEIDSDAVIPSPYFDFCDQDGRFYVSGYSLKTQGDDVGSCIFLENNRCRIYEKRPLICRVYPYMIHREEDDSGLYDWREISGLNEHGLYGAEINENEAADIFEITKKYESGYISQEIEFLRAVSNHFDKNKLKHIPKIYDKRIRDFEKGEIVTVFVYYDGAFHEHQAQR</sequence>
<dbReference type="RefSeq" id="WP_316557350.1">
    <property type="nucleotide sequence ID" value="NZ_CP131059.1"/>
</dbReference>
<dbReference type="PANTHER" id="PTHR35866">
    <property type="entry name" value="PUTATIVE-RELATED"/>
    <property type="match status" value="1"/>
</dbReference>
<dbReference type="PANTHER" id="PTHR35866:SF1">
    <property type="entry name" value="YKGJ FAMILY CYSTEINE CLUSTER PROTEIN"/>
    <property type="match status" value="1"/>
</dbReference>
<name>A0AA96V0K8_9EURY</name>
<evidence type="ECO:0000313" key="2">
    <source>
        <dbReference type="Proteomes" id="UP001302978"/>
    </source>
</evidence>
<keyword evidence="2" id="KW-1185">Reference proteome</keyword>
<dbReference type="InterPro" id="IPR005358">
    <property type="entry name" value="Puta_zinc/iron-chelating_dom"/>
</dbReference>
<dbReference type="Proteomes" id="UP001302978">
    <property type="component" value="Chromosome"/>
</dbReference>
<organism evidence="1 2">
    <name type="scientific">Methanimicrococcus hongohii</name>
    <dbReference type="NCBI Taxonomy" id="3028295"/>
    <lineage>
        <taxon>Archaea</taxon>
        <taxon>Methanobacteriati</taxon>
        <taxon>Methanobacteriota</taxon>
        <taxon>Stenosarchaea group</taxon>
        <taxon>Methanomicrobia</taxon>
        <taxon>Methanosarcinales</taxon>
        <taxon>Methanosarcinaceae</taxon>
        <taxon>Methanimicrococcus</taxon>
    </lineage>
</organism>
<evidence type="ECO:0000313" key="1">
    <source>
        <dbReference type="EMBL" id="WNY24176.1"/>
    </source>
</evidence>
<dbReference type="Pfam" id="PF03692">
    <property type="entry name" value="CxxCxxCC"/>
    <property type="match status" value="1"/>
</dbReference>
<dbReference type="EMBL" id="CP131059">
    <property type="protein sequence ID" value="WNY24176.1"/>
    <property type="molecule type" value="Genomic_DNA"/>
</dbReference>
<reference evidence="1 2" key="1">
    <citation type="submission" date="2023-07" db="EMBL/GenBank/DDBJ databases">
        <title>Closed genoem sequence of Methanomicrococcus sp. Hf6.</title>
        <authorList>
            <person name="Poehlein A."/>
            <person name="Protasov E."/>
            <person name="Platt K."/>
            <person name="Reeh H."/>
            <person name="Daniel R."/>
            <person name="Brune A."/>
        </authorList>
    </citation>
    <scope>NUCLEOTIDE SEQUENCE [LARGE SCALE GENOMIC DNA]</scope>
    <source>
        <strain evidence="1 2">Hf6</strain>
    </source>
</reference>
<dbReference type="AlphaFoldDB" id="A0AA96V0K8"/>
<evidence type="ECO:0008006" key="3">
    <source>
        <dbReference type="Google" id="ProtNLM"/>
    </source>
</evidence>
<proteinExistence type="predicted"/>
<gene>
    <name evidence="1" type="ORF">MmiHf6_15050</name>
</gene>
<protein>
    <recommendedName>
        <fullName evidence="3">YkgJ family cysteine cluster protein</fullName>
    </recommendedName>
</protein>
<dbReference type="KEGG" id="mehf:MmiHf6_15050"/>